<dbReference type="InterPro" id="IPR001647">
    <property type="entry name" value="HTH_TetR"/>
</dbReference>
<dbReference type="EMBL" id="NTFH01000003">
    <property type="protein sequence ID" value="PHQ16803.1"/>
    <property type="molecule type" value="Genomic_DNA"/>
</dbReference>
<dbReference type="Proteomes" id="UP000231409">
    <property type="component" value="Unassembled WGS sequence"/>
</dbReference>
<proteinExistence type="predicted"/>
<name>A0A2G1UQS0_9GAMM</name>
<dbReference type="Gene3D" id="1.10.357.10">
    <property type="entry name" value="Tetracycline Repressor, domain 2"/>
    <property type="match status" value="1"/>
</dbReference>
<dbReference type="PANTHER" id="PTHR30055:SF231">
    <property type="entry name" value="TRANSCRIPTIONAL REGULATORY PROTEIN (PROBABLY DEOR-FAMILY)-RELATED"/>
    <property type="match status" value="1"/>
</dbReference>
<gene>
    <name evidence="4" type="ORF">CLH61_02180</name>
</gene>
<protein>
    <submittedName>
        <fullName evidence="4">TetR family transcriptional regulator</fullName>
    </submittedName>
</protein>
<evidence type="ECO:0000256" key="2">
    <source>
        <dbReference type="PROSITE-ProRule" id="PRU00335"/>
    </source>
</evidence>
<dbReference type="SUPFAM" id="SSF46689">
    <property type="entry name" value="Homeodomain-like"/>
    <property type="match status" value="1"/>
</dbReference>
<keyword evidence="1 2" id="KW-0238">DNA-binding</keyword>
<evidence type="ECO:0000256" key="1">
    <source>
        <dbReference type="ARBA" id="ARBA00023125"/>
    </source>
</evidence>
<dbReference type="PANTHER" id="PTHR30055">
    <property type="entry name" value="HTH-TYPE TRANSCRIPTIONAL REGULATOR RUTR"/>
    <property type="match status" value="1"/>
</dbReference>
<feature type="domain" description="HTH tetR-type" evidence="3">
    <location>
        <begin position="38"/>
        <end position="98"/>
    </location>
</feature>
<reference evidence="4 5" key="1">
    <citation type="submission" date="2017-09" db="EMBL/GenBank/DDBJ databases">
        <title>The draft genome sequences of Marinobacter sp. PWS21.</title>
        <authorList>
            <person name="Cao J."/>
        </authorList>
    </citation>
    <scope>NUCLEOTIDE SEQUENCE [LARGE SCALE GENOMIC DNA]</scope>
    <source>
        <strain evidence="4 5">PWS21</strain>
    </source>
</reference>
<dbReference type="InterPro" id="IPR041583">
    <property type="entry name" value="TetR_C_31"/>
</dbReference>
<dbReference type="SUPFAM" id="SSF48498">
    <property type="entry name" value="Tetracyclin repressor-like, C-terminal domain"/>
    <property type="match status" value="1"/>
</dbReference>
<dbReference type="RefSeq" id="WP_099613055.1">
    <property type="nucleotide sequence ID" value="NZ_KZ319367.1"/>
</dbReference>
<dbReference type="Pfam" id="PF17940">
    <property type="entry name" value="TetR_C_31"/>
    <property type="match status" value="1"/>
</dbReference>
<dbReference type="InterPro" id="IPR009057">
    <property type="entry name" value="Homeodomain-like_sf"/>
</dbReference>
<sequence>MMYGDGRGSSAVDELPESRSLQESIGYSGRKTVRAKSELRRRQILEATLRIAAKEGIRGIKHRTVAHEAGVPLASTTYYFRDINELITDAFMLFAETAQRNLEQFYDTVNLVLDSTPSATLAWGGPGRHALARRLTAIASAHIADQFTNRRNQVLAEQVFLMEALRDDQLAALAQCYRDAWIAGLAGLLSRVGSRAPRQDAALLVSAVLGMGYDGLLYGDELPQRQVTEVIRRMVSLIIGVTETDDCKENCPLL</sequence>
<keyword evidence="5" id="KW-1185">Reference proteome</keyword>
<dbReference type="PROSITE" id="PS50977">
    <property type="entry name" value="HTH_TETR_2"/>
    <property type="match status" value="1"/>
</dbReference>
<dbReference type="AlphaFoldDB" id="A0A2G1UQS0"/>
<dbReference type="GO" id="GO:0000976">
    <property type="term" value="F:transcription cis-regulatory region binding"/>
    <property type="evidence" value="ECO:0007669"/>
    <property type="project" value="TreeGrafter"/>
</dbReference>
<dbReference type="GO" id="GO:0003700">
    <property type="term" value="F:DNA-binding transcription factor activity"/>
    <property type="evidence" value="ECO:0007669"/>
    <property type="project" value="TreeGrafter"/>
</dbReference>
<organism evidence="4 5">
    <name type="scientific">Marinobacter profundi</name>
    <dbReference type="NCBI Taxonomy" id="2666256"/>
    <lineage>
        <taxon>Bacteria</taxon>
        <taxon>Pseudomonadati</taxon>
        <taxon>Pseudomonadota</taxon>
        <taxon>Gammaproteobacteria</taxon>
        <taxon>Pseudomonadales</taxon>
        <taxon>Marinobacteraceae</taxon>
        <taxon>Marinobacter</taxon>
    </lineage>
</organism>
<dbReference type="InterPro" id="IPR050109">
    <property type="entry name" value="HTH-type_TetR-like_transc_reg"/>
</dbReference>
<evidence type="ECO:0000313" key="5">
    <source>
        <dbReference type="Proteomes" id="UP000231409"/>
    </source>
</evidence>
<feature type="DNA-binding region" description="H-T-H motif" evidence="2">
    <location>
        <begin position="61"/>
        <end position="80"/>
    </location>
</feature>
<accession>A0A2G1UQS0</accession>
<evidence type="ECO:0000313" key="4">
    <source>
        <dbReference type="EMBL" id="PHQ16803.1"/>
    </source>
</evidence>
<comment type="caution">
    <text evidence="4">The sequence shown here is derived from an EMBL/GenBank/DDBJ whole genome shotgun (WGS) entry which is preliminary data.</text>
</comment>
<dbReference type="InterPro" id="IPR036271">
    <property type="entry name" value="Tet_transcr_reg_TetR-rel_C_sf"/>
</dbReference>
<evidence type="ECO:0000259" key="3">
    <source>
        <dbReference type="PROSITE" id="PS50977"/>
    </source>
</evidence>